<dbReference type="PANTHER" id="PTHR24279">
    <property type="entry name" value="CYTOCHROME P450"/>
    <property type="match status" value="1"/>
</dbReference>
<dbReference type="PROSITE" id="PS00086">
    <property type="entry name" value="CYTOCHROME_P450"/>
    <property type="match status" value="1"/>
</dbReference>
<dbReference type="GO" id="GO:0016705">
    <property type="term" value="F:oxidoreductase activity, acting on paired donors, with incorporation or reduction of molecular oxygen"/>
    <property type="evidence" value="ECO:0007669"/>
    <property type="project" value="InterPro"/>
</dbReference>
<protein>
    <submittedName>
        <fullName evidence="10">Uncharacterized protein</fullName>
    </submittedName>
</protein>
<dbReference type="GO" id="GO:0020037">
    <property type="term" value="F:heme binding"/>
    <property type="evidence" value="ECO:0007669"/>
    <property type="project" value="InterPro"/>
</dbReference>
<dbReference type="GO" id="GO:0004497">
    <property type="term" value="F:monooxygenase activity"/>
    <property type="evidence" value="ECO:0007669"/>
    <property type="project" value="UniProtKB-KW"/>
</dbReference>
<organism evidence="10 11">
    <name type="scientific">Magallana gigas</name>
    <name type="common">Pacific oyster</name>
    <name type="synonym">Crassostrea gigas</name>
    <dbReference type="NCBI Taxonomy" id="29159"/>
    <lineage>
        <taxon>Eukaryota</taxon>
        <taxon>Metazoa</taxon>
        <taxon>Spiralia</taxon>
        <taxon>Lophotrochozoa</taxon>
        <taxon>Mollusca</taxon>
        <taxon>Bivalvia</taxon>
        <taxon>Autobranchia</taxon>
        <taxon>Pteriomorphia</taxon>
        <taxon>Ostreida</taxon>
        <taxon>Ostreoidea</taxon>
        <taxon>Ostreidae</taxon>
        <taxon>Magallana</taxon>
    </lineage>
</organism>
<dbReference type="EnsemblMetazoa" id="G17566.11">
    <property type="protein sequence ID" value="G17566.11:cds"/>
    <property type="gene ID" value="G17566"/>
</dbReference>
<comment type="cofactor">
    <cofactor evidence="1 8">
        <name>heme</name>
        <dbReference type="ChEBI" id="CHEBI:30413"/>
    </cofactor>
</comment>
<evidence type="ECO:0000256" key="8">
    <source>
        <dbReference type="PIRSR" id="PIRSR602401-1"/>
    </source>
</evidence>
<evidence type="ECO:0000256" key="1">
    <source>
        <dbReference type="ARBA" id="ARBA00001971"/>
    </source>
</evidence>
<dbReference type="InterPro" id="IPR017972">
    <property type="entry name" value="Cyt_P450_CS"/>
</dbReference>
<dbReference type="CDD" id="cd11054">
    <property type="entry name" value="CYP24A1-like"/>
    <property type="match status" value="1"/>
</dbReference>
<dbReference type="InterPro" id="IPR002401">
    <property type="entry name" value="Cyt_P450_E_grp-I"/>
</dbReference>
<keyword evidence="4 8" id="KW-0479">Metal-binding</keyword>
<name>A0A8W8JAK6_MAGGI</name>
<dbReference type="InterPro" id="IPR050479">
    <property type="entry name" value="CYP11_CYP27_families"/>
</dbReference>
<evidence type="ECO:0000313" key="11">
    <source>
        <dbReference type="Proteomes" id="UP000005408"/>
    </source>
</evidence>
<keyword evidence="5 9" id="KW-0560">Oxidoreductase</keyword>
<keyword evidence="11" id="KW-1185">Reference proteome</keyword>
<comment type="similarity">
    <text evidence="2 9">Belongs to the cytochrome P450 family.</text>
</comment>
<dbReference type="PRINTS" id="PR00385">
    <property type="entry name" value="P450"/>
</dbReference>
<evidence type="ECO:0000313" key="10">
    <source>
        <dbReference type="EnsemblMetazoa" id="G17566.11:cds"/>
    </source>
</evidence>
<evidence type="ECO:0000256" key="3">
    <source>
        <dbReference type="ARBA" id="ARBA00022617"/>
    </source>
</evidence>
<evidence type="ECO:0000256" key="4">
    <source>
        <dbReference type="ARBA" id="ARBA00022723"/>
    </source>
</evidence>
<keyword evidence="3 8" id="KW-0349">Heme</keyword>
<dbReference type="Proteomes" id="UP000005408">
    <property type="component" value="Unassembled WGS sequence"/>
</dbReference>
<dbReference type="PRINTS" id="PR00463">
    <property type="entry name" value="EP450I"/>
</dbReference>
<evidence type="ECO:0000256" key="2">
    <source>
        <dbReference type="ARBA" id="ARBA00010617"/>
    </source>
</evidence>
<reference evidence="10" key="1">
    <citation type="submission" date="2022-08" db="UniProtKB">
        <authorList>
            <consortium name="EnsemblMetazoa"/>
        </authorList>
    </citation>
    <scope>IDENTIFICATION</scope>
    <source>
        <strain evidence="10">05x7-T-G4-1.051#20</strain>
    </source>
</reference>
<evidence type="ECO:0000256" key="6">
    <source>
        <dbReference type="ARBA" id="ARBA00023004"/>
    </source>
</evidence>
<dbReference type="Pfam" id="PF00067">
    <property type="entry name" value="p450"/>
    <property type="match status" value="1"/>
</dbReference>
<proteinExistence type="inferred from homology"/>
<dbReference type="InterPro" id="IPR036396">
    <property type="entry name" value="Cyt_P450_sf"/>
</dbReference>
<dbReference type="SUPFAM" id="SSF48264">
    <property type="entry name" value="Cytochrome P450"/>
    <property type="match status" value="1"/>
</dbReference>
<keyword evidence="6 8" id="KW-0408">Iron</keyword>
<sequence>GGISFYVSAGMTRLICKTHYNSFQRALACQYVTSTVSRAFKGSEKCPGAARTLSHVPGPEGIYNVPFIGNALQFRSYRKNKDTHLFFRELHKQYGKMSRIRLGSKNCLILFDPELISKVMAHEGPYPERYPVPLMETYAKRTKRAMFNIQKGPDWQSIRSPAQQSIKPSVIKLYIPVQNQCAEELVTWLSNYGNNNPDIKEAFMRYSADANSVVAFDKKIGFLQSMGKSDPNPELQLFLRSISRFMELVGQSIYTVPTYKLWRTKLYTEFETAADNVYRISEKYVDEARTELENQRNLTEGSQSGKFGEEQTILRFLIQNGRMPNEFIVNFMTALLFGGVEQVSQFLMWMFWLLGQSPDKQEKLHNEIKTNIGDSPVTVDTLGHLPYLKACVKETFRRIPPIATGIARKILEDTEIEGYQIPKGTFVFFGNNTLSMSEEYFENPEDFLPERWLQGAHDPPTQRLMGLCVLPFGLGKRNCLGRRFAEQEIHLAAIKILQKFHVEITDDCREVRPAYTTFAVPDRPIKFIFNRR</sequence>
<dbReference type="GO" id="GO:0005506">
    <property type="term" value="F:iron ion binding"/>
    <property type="evidence" value="ECO:0007669"/>
    <property type="project" value="InterPro"/>
</dbReference>
<dbReference type="Gene3D" id="1.10.630.10">
    <property type="entry name" value="Cytochrome P450"/>
    <property type="match status" value="1"/>
</dbReference>
<feature type="binding site" description="axial binding residue" evidence="8">
    <location>
        <position position="479"/>
    </location>
    <ligand>
        <name>heme</name>
        <dbReference type="ChEBI" id="CHEBI:30413"/>
    </ligand>
    <ligandPart>
        <name>Fe</name>
        <dbReference type="ChEBI" id="CHEBI:18248"/>
    </ligandPart>
</feature>
<accession>A0A8W8JAK6</accession>
<evidence type="ECO:0000256" key="7">
    <source>
        <dbReference type="ARBA" id="ARBA00023033"/>
    </source>
</evidence>
<dbReference type="PANTHER" id="PTHR24279:SF120">
    <property type="entry name" value="CYTOCHROME P450"/>
    <property type="match status" value="1"/>
</dbReference>
<dbReference type="AlphaFoldDB" id="A0A8W8JAK6"/>
<dbReference type="InterPro" id="IPR001128">
    <property type="entry name" value="Cyt_P450"/>
</dbReference>
<evidence type="ECO:0000256" key="9">
    <source>
        <dbReference type="RuleBase" id="RU000461"/>
    </source>
</evidence>
<keyword evidence="7 9" id="KW-0503">Monooxygenase</keyword>
<evidence type="ECO:0000256" key="5">
    <source>
        <dbReference type="ARBA" id="ARBA00023002"/>
    </source>
</evidence>